<gene>
    <name evidence="3" type="ORF">JOF54_002020</name>
</gene>
<dbReference type="Pfam" id="PF01757">
    <property type="entry name" value="Acyl_transf_3"/>
    <property type="match status" value="1"/>
</dbReference>
<evidence type="ECO:0000313" key="3">
    <source>
        <dbReference type="EMBL" id="MBP2417098.1"/>
    </source>
</evidence>
<evidence type="ECO:0000313" key="4">
    <source>
        <dbReference type="Proteomes" id="UP000758168"/>
    </source>
</evidence>
<feature type="transmembrane region" description="Helical" evidence="1">
    <location>
        <begin position="195"/>
        <end position="211"/>
    </location>
</feature>
<comment type="caution">
    <text evidence="3">The sequence shown here is derived from an EMBL/GenBank/DDBJ whole genome shotgun (WGS) entry which is preliminary data.</text>
</comment>
<feature type="transmembrane region" description="Helical" evidence="1">
    <location>
        <begin position="22"/>
        <end position="46"/>
    </location>
</feature>
<evidence type="ECO:0000259" key="2">
    <source>
        <dbReference type="Pfam" id="PF01757"/>
    </source>
</evidence>
<feature type="transmembrane region" description="Helical" evidence="1">
    <location>
        <begin position="108"/>
        <end position="126"/>
    </location>
</feature>
<keyword evidence="4" id="KW-1185">Reference proteome</keyword>
<feature type="domain" description="Acyltransferase 3" evidence="2">
    <location>
        <begin position="14"/>
        <end position="359"/>
    </location>
</feature>
<dbReference type="EMBL" id="JAGIOB010000001">
    <property type="protein sequence ID" value="MBP2417098.1"/>
    <property type="molecule type" value="Genomic_DNA"/>
</dbReference>
<keyword evidence="1" id="KW-0472">Membrane</keyword>
<dbReference type="InterPro" id="IPR050879">
    <property type="entry name" value="Acyltransferase_3"/>
</dbReference>
<feature type="transmembrane region" description="Helical" evidence="1">
    <location>
        <begin position="341"/>
        <end position="362"/>
    </location>
</feature>
<dbReference type="InterPro" id="IPR002656">
    <property type="entry name" value="Acyl_transf_3_dom"/>
</dbReference>
<dbReference type="PANTHER" id="PTHR23028">
    <property type="entry name" value="ACETYLTRANSFERASE"/>
    <property type="match status" value="1"/>
</dbReference>
<feature type="transmembrane region" description="Helical" evidence="1">
    <location>
        <begin position="247"/>
        <end position="267"/>
    </location>
</feature>
<feature type="transmembrane region" description="Helical" evidence="1">
    <location>
        <begin position="170"/>
        <end position="188"/>
    </location>
</feature>
<reference evidence="3 4" key="1">
    <citation type="submission" date="2021-03" db="EMBL/GenBank/DDBJ databases">
        <title>Sequencing the genomes of 1000 actinobacteria strains.</title>
        <authorList>
            <person name="Klenk H.-P."/>
        </authorList>
    </citation>
    <scope>NUCLEOTIDE SEQUENCE [LARGE SCALE GENOMIC DNA]</scope>
    <source>
        <strain evidence="3 4">DSM 12936</strain>
    </source>
</reference>
<keyword evidence="1" id="KW-1133">Transmembrane helix</keyword>
<name>A0ABS4Z7T6_9ACTN</name>
<protein>
    <submittedName>
        <fullName evidence="3">Peptidoglycan/LPS O-acetylase OafA/YrhL</fullName>
    </submittedName>
</protein>
<feature type="transmembrane region" description="Helical" evidence="1">
    <location>
        <begin position="66"/>
        <end position="87"/>
    </location>
</feature>
<sequence>MSAAGAAAGAPRLRSLDGLRGAAALVVVVHHALLLFPALAGVYYAGRRAEVLPPFADALAYSPLHLVWAGTESVYLFFVLSGLVLTLPVLARPGFDWLAYYPRRLVRLYGPVVAAVLLGALTILLVPRSNDDLFGTWVVRRPNAYTLEALVDDLTLVAGTSGRISPLWSLQWEVLFSLLLPVYLLLLVPARRLDGWRAAALVALCAVGAATSTQTLFYLPIFALGVLTALNWRTLEDRAQRWTAGRRWAWPLVLVVAVLLTTARWNLTGLGVDPPLASRLAFLALPGVWLLVVAAAFCPALRALCETAFLQWAGRVSFSLYLVHEPILLAARFLTAPASPWLAIALGVPVAVVVAVLFERLVESRFHRLAQRVGRAVKARRRVAQEA</sequence>
<accession>A0ABS4Z7T6</accession>
<dbReference type="RefSeq" id="WP_210055306.1">
    <property type="nucleotide sequence ID" value="NZ_BAAAMH010000034.1"/>
</dbReference>
<feature type="transmembrane region" description="Helical" evidence="1">
    <location>
        <begin position="316"/>
        <end position="335"/>
    </location>
</feature>
<keyword evidence="1" id="KW-0812">Transmembrane</keyword>
<dbReference type="Proteomes" id="UP000758168">
    <property type="component" value="Unassembled WGS sequence"/>
</dbReference>
<proteinExistence type="predicted"/>
<evidence type="ECO:0000256" key="1">
    <source>
        <dbReference type="SAM" id="Phobius"/>
    </source>
</evidence>
<organism evidence="3 4">
    <name type="scientific">Microlunatus capsulatus</name>
    <dbReference type="NCBI Taxonomy" id="99117"/>
    <lineage>
        <taxon>Bacteria</taxon>
        <taxon>Bacillati</taxon>
        <taxon>Actinomycetota</taxon>
        <taxon>Actinomycetes</taxon>
        <taxon>Propionibacteriales</taxon>
        <taxon>Propionibacteriaceae</taxon>
        <taxon>Microlunatus</taxon>
    </lineage>
</organism>
<feature type="transmembrane region" description="Helical" evidence="1">
    <location>
        <begin position="279"/>
        <end position="304"/>
    </location>
</feature>
<feature type="transmembrane region" description="Helical" evidence="1">
    <location>
        <begin position="217"/>
        <end position="235"/>
    </location>
</feature>